<keyword evidence="3" id="KW-1185">Reference proteome</keyword>
<comment type="caution">
    <text evidence="2">The sequence shown here is derived from an EMBL/GenBank/DDBJ whole genome shotgun (WGS) entry which is preliminary data.</text>
</comment>
<dbReference type="InterPro" id="IPR019662">
    <property type="entry name" value="DUF2516"/>
</dbReference>
<sequence>MNGPLVFAFNSVLGLVSIALFAFTVFAFVDAAVRRADAYPAADKKTKPFWLIVLALSAVVNGWLGAMSFLSIIGLIASIVYVVDVRPALKQVTGGNKGGGRQGPYGPW</sequence>
<dbReference type="Pfam" id="PF10724">
    <property type="entry name" value="DUF2516"/>
    <property type="match status" value="1"/>
</dbReference>
<keyword evidence="1" id="KW-1133">Transmembrane helix</keyword>
<protein>
    <submittedName>
        <fullName evidence="2">DUF2516 family protein</fullName>
    </submittedName>
</protein>
<proteinExistence type="predicted"/>
<evidence type="ECO:0000313" key="2">
    <source>
        <dbReference type="EMBL" id="GAA2489190.1"/>
    </source>
</evidence>
<evidence type="ECO:0000256" key="1">
    <source>
        <dbReference type="SAM" id="Phobius"/>
    </source>
</evidence>
<dbReference type="RefSeq" id="WP_344383420.1">
    <property type="nucleotide sequence ID" value="NZ_BAAATA010000013.1"/>
</dbReference>
<gene>
    <name evidence="2" type="ORF">GCM10010406_26680</name>
</gene>
<dbReference type="EMBL" id="BAAATA010000013">
    <property type="protein sequence ID" value="GAA2489190.1"/>
    <property type="molecule type" value="Genomic_DNA"/>
</dbReference>
<organism evidence="2 3">
    <name type="scientific">Streptomyces thermolineatus</name>
    <dbReference type="NCBI Taxonomy" id="44033"/>
    <lineage>
        <taxon>Bacteria</taxon>
        <taxon>Bacillati</taxon>
        <taxon>Actinomycetota</taxon>
        <taxon>Actinomycetes</taxon>
        <taxon>Kitasatosporales</taxon>
        <taxon>Streptomycetaceae</taxon>
        <taxon>Streptomyces</taxon>
    </lineage>
</organism>
<reference evidence="2 3" key="1">
    <citation type="journal article" date="2019" name="Int. J. Syst. Evol. Microbiol.">
        <title>The Global Catalogue of Microorganisms (GCM) 10K type strain sequencing project: providing services to taxonomists for standard genome sequencing and annotation.</title>
        <authorList>
            <consortium name="The Broad Institute Genomics Platform"/>
            <consortium name="The Broad Institute Genome Sequencing Center for Infectious Disease"/>
            <person name="Wu L."/>
            <person name="Ma J."/>
        </authorList>
    </citation>
    <scope>NUCLEOTIDE SEQUENCE [LARGE SCALE GENOMIC DNA]</scope>
    <source>
        <strain evidence="2 3">JCM 6307</strain>
    </source>
</reference>
<evidence type="ECO:0000313" key="3">
    <source>
        <dbReference type="Proteomes" id="UP001501358"/>
    </source>
</evidence>
<dbReference type="Proteomes" id="UP001501358">
    <property type="component" value="Unassembled WGS sequence"/>
</dbReference>
<feature type="transmembrane region" description="Helical" evidence="1">
    <location>
        <begin position="49"/>
        <end position="82"/>
    </location>
</feature>
<name>A0ABN3LS10_9ACTN</name>
<accession>A0ABN3LS10</accession>
<keyword evidence="1" id="KW-0812">Transmembrane</keyword>
<keyword evidence="1" id="KW-0472">Membrane</keyword>
<feature type="transmembrane region" description="Helical" evidence="1">
    <location>
        <begin position="6"/>
        <end position="29"/>
    </location>
</feature>